<dbReference type="InterPro" id="IPR002942">
    <property type="entry name" value="S4_RNA-bd"/>
</dbReference>
<evidence type="ECO:0000256" key="7">
    <source>
        <dbReference type="HAMAP-Rule" id="MF_00485"/>
    </source>
</evidence>
<dbReference type="SMART" id="SM00363">
    <property type="entry name" value="S4"/>
    <property type="match status" value="1"/>
</dbReference>
<dbReference type="GO" id="GO:0019843">
    <property type="term" value="F:rRNA binding"/>
    <property type="evidence" value="ECO:0007669"/>
    <property type="project" value="UniProtKB-KW"/>
</dbReference>
<dbReference type="Pfam" id="PF01479">
    <property type="entry name" value="S4"/>
    <property type="match status" value="1"/>
</dbReference>
<dbReference type="PIRSF" id="PIRSF002116">
    <property type="entry name" value="Ribosomal_S4"/>
    <property type="match status" value="1"/>
</dbReference>
<dbReference type="PANTHER" id="PTHR11581:SF0">
    <property type="entry name" value="SMALL RIBOSOMAL SUBUNIT PROTEIN ES4"/>
    <property type="match status" value="1"/>
</dbReference>
<dbReference type="Gene3D" id="2.30.30.30">
    <property type="match status" value="1"/>
</dbReference>
<keyword evidence="2" id="KW-0699">rRNA-binding</keyword>
<dbReference type="eggNOG" id="arCOG04093">
    <property type="taxonomic scope" value="Archaea"/>
</dbReference>
<dbReference type="Gene3D" id="2.40.50.740">
    <property type="match status" value="1"/>
</dbReference>
<feature type="domain" description="RNA-binding S4" evidence="8">
    <location>
        <begin position="39"/>
        <end position="102"/>
    </location>
</feature>
<evidence type="ECO:0000313" key="9">
    <source>
        <dbReference type="EMBL" id="AEB96057.1"/>
    </source>
</evidence>
<dbReference type="GO" id="GO:0022627">
    <property type="term" value="C:cytosolic small ribosomal subunit"/>
    <property type="evidence" value="ECO:0007669"/>
    <property type="project" value="TreeGrafter"/>
</dbReference>
<dbReference type="EMBL" id="CP002656">
    <property type="protein sequence ID" value="AEB96057.1"/>
    <property type="molecule type" value="Genomic_DNA"/>
</dbReference>
<dbReference type="GeneID" id="10494143"/>
<dbReference type="GO" id="GO:0003735">
    <property type="term" value="F:structural constituent of ribosome"/>
    <property type="evidence" value="ECO:0007669"/>
    <property type="project" value="InterPro"/>
</dbReference>
<organism evidence="9 10">
    <name type="scientific">Metallosphaera cuprina (strain Ar-4)</name>
    <dbReference type="NCBI Taxonomy" id="1006006"/>
    <lineage>
        <taxon>Archaea</taxon>
        <taxon>Thermoproteota</taxon>
        <taxon>Thermoprotei</taxon>
        <taxon>Sulfolobales</taxon>
        <taxon>Sulfolobaceae</taxon>
        <taxon>Metallosphaera</taxon>
    </lineage>
</organism>
<evidence type="ECO:0000256" key="5">
    <source>
        <dbReference type="ARBA" id="ARBA00023274"/>
    </source>
</evidence>
<keyword evidence="10" id="KW-1185">Reference proteome</keyword>
<dbReference type="CDD" id="cd00165">
    <property type="entry name" value="S4"/>
    <property type="match status" value="1"/>
</dbReference>
<dbReference type="NCBIfam" id="NF003312">
    <property type="entry name" value="PRK04313.1"/>
    <property type="match status" value="1"/>
</dbReference>
<evidence type="ECO:0000313" key="10">
    <source>
        <dbReference type="Proteomes" id="UP000007812"/>
    </source>
</evidence>
<gene>
    <name evidence="7" type="primary">rps4e</name>
    <name evidence="9" type="ordered locus">Mcup_1955</name>
</gene>
<name>F4G1Q0_METCR</name>
<evidence type="ECO:0000259" key="8">
    <source>
        <dbReference type="SMART" id="SM00363"/>
    </source>
</evidence>
<evidence type="ECO:0000256" key="2">
    <source>
        <dbReference type="ARBA" id="ARBA00022730"/>
    </source>
</evidence>
<keyword evidence="4 7" id="KW-0689">Ribosomal protein</keyword>
<dbReference type="InterPro" id="IPR014722">
    <property type="entry name" value="Rib_uL2_dom2"/>
</dbReference>
<dbReference type="KEGG" id="mcn:Mcup_1955"/>
<dbReference type="InterPro" id="IPR036986">
    <property type="entry name" value="S4_RNA-bd_sf"/>
</dbReference>
<dbReference type="SUPFAM" id="SSF55174">
    <property type="entry name" value="Alpha-L RNA-binding motif"/>
    <property type="match status" value="1"/>
</dbReference>
<comment type="similarity">
    <text evidence="1 7">Belongs to the eukaryotic ribosomal protein eS4 family.</text>
</comment>
<protein>
    <recommendedName>
        <fullName evidence="6 7">Small ribosomal subunit protein eS4</fullName>
    </recommendedName>
</protein>
<dbReference type="HOGENOM" id="CLU_060400_0_0_2"/>
<accession>F4G1Q0</accession>
<dbReference type="InterPro" id="IPR000876">
    <property type="entry name" value="Ribosomal_eS4"/>
</dbReference>
<evidence type="ECO:0000256" key="6">
    <source>
        <dbReference type="ARBA" id="ARBA00035272"/>
    </source>
</evidence>
<dbReference type="STRING" id="1006006.Mcup_1955"/>
<dbReference type="Proteomes" id="UP000007812">
    <property type="component" value="Chromosome"/>
</dbReference>
<dbReference type="CDD" id="cd06087">
    <property type="entry name" value="KOW_RPS4"/>
    <property type="match status" value="1"/>
</dbReference>
<dbReference type="AlphaFoldDB" id="F4G1Q0"/>
<proteinExistence type="inferred from homology"/>
<dbReference type="InterPro" id="IPR038237">
    <property type="entry name" value="Ribosomal_eS4_central_sf"/>
</dbReference>
<dbReference type="HAMAP" id="MF_00485">
    <property type="entry name" value="Ribosomal_eS4"/>
    <property type="match status" value="1"/>
</dbReference>
<dbReference type="GO" id="GO:0006412">
    <property type="term" value="P:translation"/>
    <property type="evidence" value="ECO:0007669"/>
    <property type="project" value="UniProtKB-UniRule"/>
</dbReference>
<dbReference type="InterPro" id="IPR013843">
    <property type="entry name" value="Ribosomal_eS4_N"/>
</dbReference>
<dbReference type="Pfam" id="PF00900">
    <property type="entry name" value="Ribosomal_S4e"/>
    <property type="match status" value="1"/>
</dbReference>
<dbReference type="RefSeq" id="WP_013738555.1">
    <property type="nucleotide sequence ID" value="NC_015435.1"/>
</dbReference>
<evidence type="ECO:0000256" key="3">
    <source>
        <dbReference type="ARBA" id="ARBA00022884"/>
    </source>
</evidence>
<dbReference type="InterPro" id="IPR013845">
    <property type="entry name" value="Ribosomal_eS4_central_region"/>
</dbReference>
<dbReference type="PATRIC" id="fig|1006006.8.peg.1957"/>
<dbReference type="InterPro" id="IPR041982">
    <property type="entry name" value="Ribosomal_eS4_KOW"/>
</dbReference>
<sequence length="241" mass="26910">MTHITRLEAPWFLKASKKEYKWTVRASPGPHPLRRSIPLGLLVRDYLSFATTLKESKKIISDGKVLVDGRVRRDYKYPVGLMDVISIPHAGLHYRIVPDKARLLKPIKISEEEAKFKLVRLTGKSIIKGGLYQLHLEDGRNILLGNENSELSKIPTLSTLKVSIPVQSILSVYQMREGAQVMAIGGKNAGAIGQVKKIQIAPYKAKKYSIVIIRNPSGAEYETNLANAMVIGEENVEVRVE</sequence>
<dbReference type="PROSITE" id="PS50889">
    <property type="entry name" value="S4"/>
    <property type="match status" value="1"/>
</dbReference>
<dbReference type="Pfam" id="PF08071">
    <property type="entry name" value="RS4NT"/>
    <property type="match status" value="1"/>
</dbReference>
<dbReference type="FunFam" id="3.10.290.10:FF:000002">
    <property type="entry name" value="40S ribosomal protein S4"/>
    <property type="match status" value="1"/>
</dbReference>
<reference evidence="9 10" key="1">
    <citation type="journal article" date="2011" name="J. Bacteriol.">
        <title>Complete genome sequence of Metallosphaera cuprina, a metal sulfide-oxidizing archaeon from a hot spring.</title>
        <authorList>
            <person name="Liu L.J."/>
            <person name="You X.Y."/>
            <person name="Zheng H."/>
            <person name="Wang S."/>
            <person name="Jiang C.Y."/>
            <person name="Liu S.J."/>
        </authorList>
    </citation>
    <scope>NUCLEOTIDE SEQUENCE [LARGE SCALE GENOMIC DNA]</scope>
    <source>
        <strain evidence="9 10">Ar-4</strain>
    </source>
</reference>
<keyword evidence="5 7" id="KW-0687">Ribonucleoprotein</keyword>
<dbReference type="OrthoDB" id="372073at2157"/>
<keyword evidence="3 7" id="KW-0694">RNA-binding</keyword>
<evidence type="ECO:0000256" key="4">
    <source>
        <dbReference type="ARBA" id="ARBA00022980"/>
    </source>
</evidence>
<dbReference type="PANTHER" id="PTHR11581">
    <property type="entry name" value="30S/40S RIBOSOMAL PROTEIN S4"/>
    <property type="match status" value="1"/>
</dbReference>
<evidence type="ECO:0000256" key="1">
    <source>
        <dbReference type="ARBA" id="ARBA00007500"/>
    </source>
</evidence>
<dbReference type="Gene3D" id="3.10.290.10">
    <property type="entry name" value="RNA-binding S4 domain"/>
    <property type="match status" value="1"/>
</dbReference>